<feature type="non-terminal residue" evidence="1">
    <location>
        <position position="277"/>
    </location>
</feature>
<gene>
    <name evidence="1" type="ORF">RFI_38460</name>
</gene>
<dbReference type="AlphaFoldDB" id="X6LAI1"/>
<reference evidence="1 2" key="1">
    <citation type="journal article" date="2013" name="Curr. Biol.">
        <title>The Genome of the Foraminiferan Reticulomyxa filosa.</title>
        <authorList>
            <person name="Glockner G."/>
            <person name="Hulsmann N."/>
            <person name="Schleicher M."/>
            <person name="Noegel A.A."/>
            <person name="Eichinger L."/>
            <person name="Gallinger C."/>
            <person name="Pawlowski J."/>
            <person name="Sierra R."/>
            <person name="Euteneuer U."/>
            <person name="Pillet L."/>
            <person name="Moustafa A."/>
            <person name="Platzer M."/>
            <person name="Groth M."/>
            <person name="Szafranski K."/>
            <person name="Schliwa M."/>
        </authorList>
    </citation>
    <scope>NUCLEOTIDE SEQUENCE [LARGE SCALE GENOMIC DNA]</scope>
</reference>
<accession>X6LAI1</accession>
<feature type="non-terminal residue" evidence="1">
    <location>
        <position position="1"/>
    </location>
</feature>
<organism evidence="1 2">
    <name type="scientific">Reticulomyxa filosa</name>
    <dbReference type="NCBI Taxonomy" id="46433"/>
    <lineage>
        <taxon>Eukaryota</taxon>
        <taxon>Sar</taxon>
        <taxon>Rhizaria</taxon>
        <taxon>Retaria</taxon>
        <taxon>Foraminifera</taxon>
        <taxon>Monothalamids</taxon>
        <taxon>Reticulomyxidae</taxon>
        <taxon>Reticulomyxa</taxon>
    </lineage>
</organism>
<dbReference type="Proteomes" id="UP000023152">
    <property type="component" value="Unassembled WGS sequence"/>
</dbReference>
<name>X6LAI1_RETFI</name>
<evidence type="ECO:0000313" key="1">
    <source>
        <dbReference type="EMBL" id="ETN99027.1"/>
    </source>
</evidence>
<sequence>EFNSFHVIWKDLDNTIHKEPLNPYLTTFKNGKQHLQHNLQIRTHFIAGMDELILFRCEFDKCNPAISSKVDELDLLHDIYKHHPHYPIVQVHWEIEGRFMVPYKRIISIERNNLPKSGKLNGEFILSSQKNKFNPLLYECDLHKLKMLEDTINVQLTRNNELQKLFHEVIKNLYLGDLLNEKNVSNLDHANFKQQINYNEKDENGELILNDKILTILNELKILYHDEIHKHMGYPLQLFHICAILLYCGKSCNAEFMMLYTFYISMKKEKKVKWNYI</sequence>
<comment type="caution">
    <text evidence="1">The sequence shown here is derived from an EMBL/GenBank/DDBJ whole genome shotgun (WGS) entry which is preliminary data.</text>
</comment>
<evidence type="ECO:0000313" key="2">
    <source>
        <dbReference type="Proteomes" id="UP000023152"/>
    </source>
</evidence>
<dbReference type="OrthoDB" id="6257037at2759"/>
<keyword evidence="2" id="KW-1185">Reference proteome</keyword>
<proteinExistence type="predicted"/>
<protein>
    <submittedName>
        <fullName evidence="1">Uncharacterized protein</fullName>
    </submittedName>
</protein>
<dbReference type="EMBL" id="ASPP01045123">
    <property type="protein sequence ID" value="ETN99027.1"/>
    <property type="molecule type" value="Genomic_DNA"/>
</dbReference>